<dbReference type="KEGG" id="eiv:EIN_230530"/>
<dbReference type="RefSeq" id="XP_004255241.1">
    <property type="nucleotide sequence ID" value="XM_004255193.1"/>
</dbReference>
<dbReference type="EMBL" id="KB206756">
    <property type="protein sequence ID" value="ELP88470.1"/>
    <property type="molecule type" value="Genomic_DNA"/>
</dbReference>
<dbReference type="GeneID" id="14887152"/>
<keyword evidence="1" id="KW-0812">Transmembrane</keyword>
<keyword evidence="1" id="KW-0472">Membrane</keyword>
<dbReference type="VEuPathDB" id="AmoebaDB:EIN_230530"/>
<feature type="transmembrane region" description="Helical" evidence="1">
    <location>
        <begin position="118"/>
        <end position="142"/>
    </location>
</feature>
<dbReference type="OMA" id="RTHPLFI"/>
<keyword evidence="3" id="KW-1185">Reference proteome</keyword>
<accession>A0A0A1U6H0</accession>
<evidence type="ECO:0000313" key="3">
    <source>
        <dbReference type="Proteomes" id="UP000014680"/>
    </source>
</evidence>
<keyword evidence="1" id="KW-1133">Transmembrane helix</keyword>
<feature type="transmembrane region" description="Helical" evidence="1">
    <location>
        <begin position="68"/>
        <end position="97"/>
    </location>
</feature>
<dbReference type="AlphaFoldDB" id="A0A0A1U6H0"/>
<name>A0A0A1U6H0_ENTIV</name>
<feature type="non-terminal residue" evidence="2">
    <location>
        <position position="163"/>
    </location>
</feature>
<protein>
    <submittedName>
        <fullName evidence="2">Uncharacterized protein</fullName>
    </submittedName>
</protein>
<feature type="non-terminal residue" evidence="2">
    <location>
        <position position="1"/>
    </location>
</feature>
<dbReference type="Proteomes" id="UP000014680">
    <property type="component" value="Unassembled WGS sequence"/>
</dbReference>
<evidence type="ECO:0000256" key="1">
    <source>
        <dbReference type="SAM" id="Phobius"/>
    </source>
</evidence>
<evidence type="ECO:0000313" key="2">
    <source>
        <dbReference type="EMBL" id="ELP88470.1"/>
    </source>
</evidence>
<gene>
    <name evidence="2" type="ORF">EIN_230530</name>
</gene>
<feature type="transmembrane region" description="Helical" evidence="1">
    <location>
        <begin position="38"/>
        <end position="62"/>
    </location>
</feature>
<proteinExistence type="predicted"/>
<sequence>MFKDTNQILSEAMYEEVTPSANRIFQILKNYKKIGLHLIVHHITQVILLLVCMIVICSLFGITDHVTGVGLLISEMVISIISLLLYMVYLVFIVLAVRSHPVLTADKKGKILFAKVANTLHIIYVILLSFNTFQSIFLALSYNPGSPLHGHSIGGTITIFFVF</sequence>
<reference evidence="2 3" key="1">
    <citation type="submission" date="2012-10" db="EMBL/GenBank/DDBJ databases">
        <authorList>
            <person name="Zafar N."/>
            <person name="Inman J."/>
            <person name="Hall N."/>
            <person name="Lorenzi H."/>
            <person name="Caler E."/>
        </authorList>
    </citation>
    <scope>NUCLEOTIDE SEQUENCE [LARGE SCALE GENOMIC DNA]</scope>
    <source>
        <strain evidence="2 3">IP1</strain>
    </source>
</reference>
<organism evidence="2 3">
    <name type="scientific">Entamoeba invadens IP1</name>
    <dbReference type="NCBI Taxonomy" id="370355"/>
    <lineage>
        <taxon>Eukaryota</taxon>
        <taxon>Amoebozoa</taxon>
        <taxon>Evosea</taxon>
        <taxon>Archamoebae</taxon>
        <taxon>Mastigamoebida</taxon>
        <taxon>Entamoebidae</taxon>
        <taxon>Entamoeba</taxon>
    </lineage>
</organism>